<protein>
    <submittedName>
        <fullName evidence="2">Siderophore-interacting protein</fullName>
    </submittedName>
</protein>
<keyword evidence="3" id="KW-1185">Reference proteome</keyword>
<sequence length="272" mass="29889">MSTDLAAANPPVVVRPYRVARVEVLRVTELNPHMRRVTVGGADLAGVASAGLDQRIKVLLPHRGQAEPVVSDGPDWYTRHQQLPEHLRPVLRTYTIRAFRPAAPEMDIDFVLHGDTGPATRWAARARPGDRLAIVAPDVRHDPITGYEFRLPATASWSLLAGDETALPAIGSIVESLPPGHRAQVFVEVPDAGAEQSLAIPGGVELTWVRRDGARTLLDAIRGREFPAEPGYAWVAGEASTIRQLRRHLVTERGFGKDQVYFAGYWRLGERS</sequence>
<dbReference type="RefSeq" id="WP_344859916.1">
    <property type="nucleotide sequence ID" value="NZ_BAAAZN010000005.1"/>
</dbReference>
<dbReference type="Gene3D" id="2.40.30.10">
    <property type="entry name" value="Translation factors"/>
    <property type="match status" value="1"/>
</dbReference>
<dbReference type="Pfam" id="PF08021">
    <property type="entry name" value="FAD_binding_9"/>
    <property type="match status" value="1"/>
</dbReference>
<dbReference type="Pfam" id="PF04954">
    <property type="entry name" value="SIP"/>
    <property type="match status" value="1"/>
</dbReference>
<dbReference type="PROSITE" id="PS51384">
    <property type="entry name" value="FAD_FR"/>
    <property type="match status" value="1"/>
</dbReference>
<dbReference type="InterPro" id="IPR013113">
    <property type="entry name" value="SIP_FAD-bd"/>
</dbReference>
<dbReference type="InterPro" id="IPR039261">
    <property type="entry name" value="FNR_nucleotide-bd"/>
</dbReference>
<dbReference type="PANTHER" id="PTHR30157">
    <property type="entry name" value="FERRIC REDUCTASE, NADPH-DEPENDENT"/>
    <property type="match status" value="1"/>
</dbReference>
<proteinExistence type="predicted"/>
<dbReference type="EMBL" id="BAAAZN010000005">
    <property type="protein sequence ID" value="GAA3544213.1"/>
    <property type="molecule type" value="Genomic_DNA"/>
</dbReference>
<dbReference type="CDD" id="cd06193">
    <property type="entry name" value="siderophore_interacting"/>
    <property type="match status" value="1"/>
</dbReference>
<evidence type="ECO:0000259" key="1">
    <source>
        <dbReference type="PROSITE" id="PS51384"/>
    </source>
</evidence>
<dbReference type="SUPFAM" id="SSF63380">
    <property type="entry name" value="Riboflavin synthase domain-like"/>
    <property type="match status" value="1"/>
</dbReference>
<accession>A0ABP6W452</accession>
<name>A0ABP6W452_9PSEU</name>
<dbReference type="InterPro" id="IPR007037">
    <property type="entry name" value="SIP_rossman_dom"/>
</dbReference>
<comment type="caution">
    <text evidence="2">The sequence shown here is derived from an EMBL/GenBank/DDBJ whole genome shotgun (WGS) entry which is preliminary data.</text>
</comment>
<gene>
    <name evidence="2" type="ORF">GCM10022222_29870</name>
</gene>
<evidence type="ECO:0000313" key="3">
    <source>
        <dbReference type="Proteomes" id="UP001500689"/>
    </source>
</evidence>
<reference evidence="3" key="1">
    <citation type="journal article" date="2019" name="Int. J. Syst. Evol. Microbiol.">
        <title>The Global Catalogue of Microorganisms (GCM) 10K type strain sequencing project: providing services to taxonomists for standard genome sequencing and annotation.</title>
        <authorList>
            <consortium name="The Broad Institute Genomics Platform"/>
            <consortium name="The Broad Institute Genome Sequencing Center for Infectious Disease"/>
            <person name="Wu L."/>
            <person name="Ma J."/>
        </authorList>
    </citation>
    <scope>NUCLEOTIDE SEQUENCE [LARGE SCALE GENOMIC DNA]</scope>
    <source>
        <strain evidence="3">JCM 16898</strain>
    </source>
</reference>
<dbReference type="Gene3D" id="3.40.50.80">
    <property type="entry name" value="Nucleotide-binding domain of ferredoxin-NADP reductase (FNR) module"/>
    <property type="match status" value="1"/>
</dbReference>
<dbReference type="InterPro" id="IPR017927">
    <property type="entry name" value="FAD-bd_FR_type"/>
</dbReference>
<organism evidence="2 3">
    <name type="scientific">Amycolatopsis ultiminotia</name>
    <dbReference type="NCBI Taxonomy" id="543629"/>
    <lineage>
        <taxon>Bacteria</taxon>
        <taxon>Bacillati</taxon>
        <taxon>Actinomycetota</taxon>
        <taxon>Actinomycetes</taxon>
        <taxon>Pseudonocardiales</taxon>
        <taxon>Pseudonocardiaceae</taxon>
        <taxon>Amycolatopsis</taxon>
    </lineage>
</organism>
<feature type="domain" description="FAD-binding FR-type" evidence="1">
    <location>
        <begin position="12"/>
        <end position="144"/>
    </location>
</feature>
<dbReference type="InterPro" id="IPR017938">
    <property type="entry name" value="Riboflavin_synthase-like_b-brl"/>
</dbReference>
<dbReference type="Proteomes" id="UP001500689">
    <property type="component" value="Unassembled WGS sequence"/>
</dbReference>
<dbReference type="InterPro" id="IPR039374">
    <property type="entry name" value="SIP_fam"/>
</dbReference>
<dbReference type="PANTHER" id="PTHR30157:SF0">
    <property type="entry name" value="NADPH-DEPENDENT FERRIC-CHELATE REDUCTASE"/>
    <property type="match status" value="1"/>
</dbReference>
<evidence type="ECO:0000313" key="2">
    <source>
        <dbReference type="EMBL" id="GAA3544213.1"/>
    </source>
</evidence>